<protein>
    <recommendedName>
        <fullName evidence="8">5'-AMP-activated protein kinase subunit beta-1</fullName>
    </recommendedName>
</protein>
<gene>
    <name evidence="12" type="primary">LOC109465752</name>
</gene>
<keyword evidence="11" id="KW-1185">Reference proteome</keyword>
<organism evidence="11 12">
    <name type="scientific">Branchiostoma belcheri</name>
    <name type="common">Amphioxus</name>
    <dbReference type="NCBI Taxonomy" id="7741"/>
    <lineage>
        <taxon>Eukaryota</taxon>
        <taxon>Metazoa</taxon>
        <taxon>Chordata</taxon>
        <taxon>Cephalochordata</taxon>
        <taxon>Leptocardii</taxon>
        <taxon>Amphioxiformes</taxon>
        <taxon>Branchiostomatidae</taxon>
        <taxon>Branchiostoma</taxon>
    </lineage>
</organism>
<evidence type="ECO:0000256" key="1">
    <source>
        <dbReference type="ARBA" id="ARBA00010926"/>
    </source>
</evidence>
<dbReference type="GO" id="GO:0006631">
    <property type="term" value="P:fatty acid metabolic process"/>
    <property type="evidence" value="ECO:0007669"/>
    <property type="project" value="UniProtKB-KW"/>
</dbReference>
<dbReference type="SMART" id="SM01010">
    <property type="entry name" value="AMPKBI"/>
    <property type="match status" value="1"/>
</dbReference>
<evidence type="ECO:0000313" key="11">
    <source>
        <dbReference type="Proteomes" id="UP000515135"/>
    </source>
</evidence>
<dbReference type="InterPro" id="IPR032640">
    <property type="entry name" value="AMPK1_CBM"/>
</dbReference>
<name>A0A6P4XPV3_BRABE</name>
<reference evidence="12" key="1">
    <citation type="submission" date="2025-08" db="UniProtKB">
        <authorList>
            <consortium name="RefSeq"/>
        </authorList>
    </citation>
    <scope>IDENTIFICATION</scope>
    <source>
        <tissue evidence="12">Gonad</tissue>
    </source>
</reference>
<comment type="function">
    <text evidence="6">Non-catalytic subunit of AMP-activated protein kinase (AMPK), an energy sensor protein kinase that plays a key role in regulating cellular energy metabolism. In response to reduction of intracellular ATP levels, AMPK activates energy-producing pathways and inhibits energy-consuming processes: inhibits protein, carbohydrate and lipid biosynthesis, as well as cell growth and proliferation. AMPK acts via direct phosphorylation of metabolic enzymes, and by longer-term effects via phosphorylation of transcription regulators. Also acts as a regulator of cellular polarity by remodeling the actin cytoskeleton; probably by indirectly activating myosin. Beta non-catalytic subunit acts as a scaffold on which the AMPK complex assembles, via its C-terminus that bridges alpha (PRKAA1 or PRKAA2) and gamma subunits (PRKAG1, PRKAG2 or PRKAG3).</text>
</comment>
<dbReference type="FunFam" id="2.60.40.10:FF:000139">
    <property type="entry name" value="Protein kinase AMP-activated non-catalytic subunit beta 1"/>
    <property type="match status" value="1"/>
</dbReference>
<evidence type="ECO:0000256" key="9">
    <source>
        <dbReference type="SAM" id="MobiDB-lite"/>
    </source>
</evidence>
<comment type="subunit">
    <text evidence="7">AMPK is a heterotrimer of an alpha catalytic subunit (PRKAA1 or PRKAA2), a beta (PRKAB1 or PRKAB2) and a gamma non-catalytic subunits (PRKAG1, PRKAG2 or PRKAG3). Interacts with FNIP1 and FNIP2.</text>
</comment>
<dbReference type="GO" id="GO:0031588">
    <property type="term" value="C:nucleotide-activated protein kinase complex"/>
    <property type="evidence" value="ECO:0007669"/>
    <property type="project" value="TreeGrafter"/>
</dbReference>
<feature type="region of interest" description="Disordered" evidence="9">
    <location>
        <begin position="174"/>
        <end position="210"/>
    </location>
</feature>
<dbReference type="Pfam" id="PF16561">
    <property type="entry name" value="AMPK1_CBM"/>
    <property type="match status" value="1"/>
</dbReference>
<evidence type="ECO:0000256" key="4">
    <source>
        <dbReference type="ARBA" id="ARBA00022832"/>
    </source>
</evidence>
<keyword evidence="3" id="KW-0597">Phosphoprotein</keyword>
<dbReference type="Gene3D" id="2.60.40.10">
    <property type="entry name" value="Immunoglobulins"/>
    <property type="match status" value="1"/>
</dbReference>
<dbReference type="Proteomes" id="UP000515135">
    <property type="component" value="Unplaced"/>
</dbReference>
<dbReference type="AlphaFoldDB" id="A0A6P4XPV3"/>
<evidence type="ECO:0000259" key="10">
    <source>
        <dbReference type="SMART" id="SM01010"/>
    </source>
</evidence>
<sequence length="279" mass="30842">MGTTGSKRERSDSGGGASMRDSLDADRLDLSRPGSKIMVGSPLEDAFEFSPSPSVKSASMRIPDQQQAAKSSSAKKDTVPTMFRWRANAKTVAMAGSFNEWSTKIPLNKSHNDFVTFIDLPEGRHEYKFYVDGQWVHNPDLPSVDNQLGTLNNVVEVKKSDFEVFDALASDLDSLSSSAKGDTTRDVSGSPPGLYGQSVPERSPYDRIQNPPILPPQLLQVILNKDMSVQCEPTSLPEPHHVMLNHLYALSIKDGVMVLSATHRYKRKYVTTLLYRPIT</sequence>
<dbReference type="Pfam" id="PF04739">
    <property type="entry name" value="AMPKBI"/>
    <property type="match status" value="1"/>
</dbReference>
<dbReference type="Gene3D" id="6.20.250.60">
    <property type="match status" value="1"/>
</dbReference>
<feature type="domain" description="Association with the SNF1 complex (ASC)" evidence="10">
    <location>
        <begin position="188"/>
        <end position="278"/>
    </location>
</feature>
<keyword evidence="2" id="KW-0444">Lipid biosynthesis</keyword>
<dbReference type="CDD" id="cd02859">
    <property type="entry name" value="E_set_AMPKbeta_like_N"/>
    <property type="match status" value="1"/>
</dbReference>
<dbReference type="OrthoDB" id="531008at2759"/>
<dbReference type="GO" id="GO:0005737">
    <property type="term" value="C:cytoplasm"/>
    <property type="evidence" value="ECO:0007669"/>
    <property type="project" value="TreeGrafter"/>
</dbReference>
<evidence type="ECO:0000256" key="3">
    <source>
        <dbReference type="ARBA" id="ARBA00022553"/>
    </source>
</evidence>
<accession>A0A6P4XPV3</accession>
<dbReference type="SUPFAM" id="SSF160219">
    <property type="entry name" value="AMPKBI-like"/>
    <property type="match status" value="1"/>
</dbReference>
<dbReference type="InterPro" id="IPR050827">
    <property type="entry name" value="CRP1_MDG1_kinase"/>
</dbReference>
<comment type="similarity">
    <text evidence="1">Belongs to the 5'-AMP-activated protein kinase beta subunit family.</text>
</comment>
<dbReference type="RefSeq" id="XP_019618735.1">
    <property type="nucleotide sequence ID" value="XM_019763176.1"/>
</dbReference>
<dbReference type="GO" id="GO:0019901">
    <property type="term" value="F:protein kinase binding"/>
    <property type="evidence" value="ECO:0007669"/>
    <property type="project" value="TreeGrafter"/>
</dbReference>
<dbReference type="InterPro" id="IPR006828">
    <property type="entry name" value="ASC_dom"/>
</dbReference>
<dbReference type="GO" id="GO:0007165">
    <property type="term" value="P:signal transduction"/>
    <property type="evidence" value="ECO:0007669"/>
    <property type="project" value="TreeGrafter"/>
</dbReference>
<evidence type="ECO:0000256" key="6">
    <source>
        <dbReference type="ARBA" id="ARBA00025180"/>
    </source>
</evidence>
<dbReference type="GeneID" id="109465752"/>
<feature type="region of interest" description="Disordered" evidence="9">
    <location>
        <begin position="50"/>
        <end position="77"/>
    </location>
</feature>
<keyword evidence="5" id="KW-0443">Lipid metabolism</keyword>
<evidence type="ECO:0000256" key="5">
    <source>
        <dbReference type="ARBA" id="ARBA00023098"/>
    </source>
</evidence>
<dbReference type="InterPro" id="IPR013783">
    <property type="entry name" value="Ig-like_fold"/>
</dbReference>
<dbReference type="PANTHER" id="PTHR10343:SF84">
    <property type="entry name" value="5'-AMP-ACTIVATED PROTEIN KINASE SUBUNIT BETA-1"/>
    <property type="match status" value="1"/>
</dbReference>
<dbReference type="SUPFAM" id="SSF81296">
    <property type="entry name" value="E set domains"/>
    <property type="match status" value="1"/>
</dbReference>
<evidence type="ECO:0000256" key="8">
    <source>
        <dbReference type="ARBA" id="ARBA00040010"/>
    </source>
</evidence>
<evidence type="ECO:0000313" key="12">
    <source>
        <dbReference type="RefSeq" id="XP_019618735.1"/>
    </source>
</evidence>
<keyword evidence="4" id="KW-0276">Fatty acid metabolism</keyword>
<dbReference type="InterPro" id="IPR014756">
    <property type="entry name" value="Ig_E-set"/>
</dbReference>
<dbReference type="KEGG" id="bbel:109465752"/>
<dbReference type="PANTHER" id="PTHR10343">
    <property type="entry name" value="5'-AMP-ACTIVATED PROTEIN KINASE , BETA SUBUNIT"/>
    <property type="match status" value="1"/>
</dbReference>
<dbReference type="InterPro" id="IPR037256">
    <property type="entry name" value="ASC_dom_sf"/>
</dbReference>
<feature type="region of interest" description="Disordered" evidence="9">
    <location>
        <begin position="1"/>
        <end position="36"/>
    </location>
</feature>
<feature type="compositionally biased region" description="Basic and acidic residues" evidence="9">
    <location>
        <begin position="1"/>
        <end position="12"/>
    </location>
</feature>
<feature type="compositionally biased region" description="Basic and acidic residues" evidence="9">
    <location>
        <begin position="21"/>
        <end position="30"/>
    </location>
</feature>
<proteinExistence type="inferred from homology"/>
<evidence type="ECO:0000256" key="7">
    <source>
        <dbReference type="ARBA" id="ARBA00025878"/>
    </source>
</evidence>
<dbReference type="GO" id="GO:0005634">
    <property type="term" value="C:nucleus"/>
    <property type="evidence" value="ECO:0007669"/>
    <property type="project" value="TreeGrafter"/>
</dbReference>
<evidence type="ECO:0000256" key="2">
    <source>
        <dbReference type="ARBA" id="ARBA00022516"/>
    </source>
</evidence>